<keyword evidence="1 3" id="KW-0378">Hydrolase</keyword>
<gene>
    <name evidence="3" type="ORF">LXM26_17835</name>
</gene>
<proteinExistence type="predicted"/>
<evidence type="ECO:0000313" key="3">
    <source>
        <dbReference type="EMBL" id="MCF0063376.1"/>
    </source>
</evidence>
<evidence type="ECO:0000259" key="2">
    <source>
        <dbReference type="Pfam" id="PF00857"/>
    </source>
</evidence>
<evidence type="ECO:0000313" key="4">
    <source>
        <dbReference type="Proteomes" id="UP001139000"/>
    </source>
</evidence>
<dbReference type="Proteomes" id="UP001139000">
    <property type="component" value="Unassembled WGS sequence"/>
</dbReference>
<dbReference type="GO" id="GO:0016787">
    <property type="term" value="F:hydrolase activity"/>
    <property type="evidence" value="ECO:0007669"/>
    <property type="project" value="UniProtKB-KW"/>
</dbReference>
<dbReference type="RefSeq" id="WP_234656384.1">
    <property type="nucleotide sequence ID" value="NZ_CP094997.1"/>
</dbReference>
<dbReference type="SUPFAM" id="SSF52499">
    <property type="entry name" value="Isochorismatase-like hydrolases"/>
    <property type="match status" value="1"/>
</dbReference>
<keyword evidence="4" id="KW-1185">Reference proteome</keyword>
<dbReference type="PANTHER" id="PTHR43540">
    <property type="entry name" value="PEROXYUREIDOACRYLATE/UREIDOACRYLATE AMIDOHYDROLASE-RELATED"/>
    <property type="match status" value="1"/>
</dbReference>
<dbReference type="Gene3D" id="3.40.50.850">
    <property type="entry name" value="Isochorismatase-like"/>
    <property type="match status" value="1"/>
</dbReference>
<organism evidence="3 4">
    <name type="scientific">Dyadobacter chenwenxiniae</name>
    <dbReference type="NCBI Taxonomy" id="2906456"/>
    <lineage>
        <taxon>Bacteria</taxon>
        <taxon>Pseudomonadati</taxon>
        <taxon>Bacteroidota</taxon>
        <taxon>Cytophagia</taxon>
        <taxon>Cytophagales</taxon>
        <taxon>Spirosomataceae</taxon>
        <taxon>Dyadobacter</taxon>
    </lineage>
</organism>
<comment type="caution">
    <text evidence="3">The sequence shown here is derived from an EMBL/GenBank/DDBJ whole genome shotgun (WGS) entry which is preliminary data.</text>
</comment>
<dbReference type="Pfam" id="PF00857">
    <property type="entry name" value="Isochorismatase"/>
    <property type="match status" value="1"/>
</dbReference>
<dbReference type="InterPro" id="IPR000868">
    <property type="entry name" value="Isochorismatase-like_dom"/>
</dbReference>
<dbReference type="EMBL" id="JAJTTC010000004">
    <property type="protein sequence ID" value="MCF0063376.1"/>
    <property type="molecule type" value="Genomic_DNA"/>
</dbReference>
<dbReference type="CDD" id="cd01014">
    <property type="entry name" value="nicotinamidase_related"/>
    <property type="match status" value="1"/>
</dbReference>
<name>A0A9X1PM58_9BACT</name>
<dbReference type="PANTHER" id="PTHR43540:SF6">
    <property type="entry name" value="ISOCHORISMATASE-LIKE DOMAIN-CONTAINING PROTEIN"/>
    <property type="match status" value="1"/>
</dbReference>
<dbReference type="InterPro" id="IPR050272">
    <property type="entry name" value="Isochorismatase-like_hydrls"/>
</dbReference>
<dbReference type="AlphaFoldDB" id="A0A9X1PM58"/>
<accession>A0A9X1PM58</accession>
<feature type="domain" description="Isochorismatase-like" evidence="2">
    <location>
        <begin position="6"/>
        <end position="144"/>
    </location>
</feature>
<dbReference type="InterPro" id="IPR036380">
    <property type="entry name" value="Isochorismatase-like_sf"/>
</dbReference>
<reference evidence="3" key="1">
    <citation type="submission" date="2021-12" db="EMBL/GenBank/DDBJ databases">
        <title>Novel species in genus Dyadobacter.</title>
        <authorList>
            <person name="Ma C."/>
        </authorList>
    </citation>
    <scope>NUCLEOTIDE SEQUENCE</scope>
    <source>
        <strain evidence="3">LJ419</strain>
    </source>
</reference>
<evidence type="ECO:0000256" key="1">
    <source>
        <dbReference type="ARBA" id="ARBA00022801"/>
    </source>
</evidence>
<sequence length="183" mass="20662">METRKCLLIIDMQNGSFTAESKRYDPEGIVKRINELSAQFRANDLPVIFIQHNGTRLNEYIPDTHEWQILSDLHVGPTDLIIEKEAHDSFYNTALESRLSELNVTELVITGSATDFCVESTVQAALSKDYNIIVVEDGHTAGDRPHLAAEQIVRHYNWIWGNMIPTEGKIEVIKSEAVIALLD</sequence>
<protein>
    <submittedName>
        <fullName evidence="3">Cysteine hydrolase</fullName>
    </submittedName>
</protein>